<comment type="caution">
    <text evidence="2">The sequence shown here is derived from an EMBL/GenBank/DDBJ whole genome shotgun (WGS) entry which is preliminary data.</text>
</comment>
<feature type="non-terminal residue" evidence="2">
    <location>
        <position position="1"/>
    </location>
</feature>
<dbReference type="InterPro" id="IPR038765">
    <property type="entry name" value="Papain-like_cys_pep_sf"/>
</dbReference>
<feature type="domain" description="Peptidase C1A papain C-terminal" evidence="1">
    <location>
        <begin position="1"/>
        <end position="34"/>
    </location>
</feature>
<reference evidence="2" key="1">
    <citation type="journal article" date="2023" name="IScience">
        <title>Live-bearing cockroach genome reveals convergent evolutionary mechanisms linked to viviparity in insects and beyond.</title>
        <authorList>
            <person name="Fouks B."/>
            <person name="Harrison M.C."/>
            <person name="Mikhailova A.A."/>
            <person name="Marchal E."/>
            <person name="English S."/>
            <person name="Carruthers M."/>
            <person name="Jennings E.C."/>
            <person name="Chiamaka E.L."/>
            <person name="Frigard R.A."/>
            <person name="Pippel M."/>
            <person name="Attardo G.M."/>
            <person name="Benoit J.B."/>
            <person name="Bornberg-Bauer E."/>
            <person name="Tobe S.S."/>
        </authorList>
    </citation>
    <scope>NUCLEOTIDE SEQUENCE</scope>
    <source>
        <strain evidence="2">Stay&amp;Tobe</strain>
    </source>
</reference>
<dbReference type="Proteomes" id="UP001233999">
    <property type="component" value="Unassembled WGS sequence"/>
</dbReference>
<dbReference type="SUPFAM" id="SSF54001">
    <property type="entry name" value="Cysteine proteinases"/>
    <property type="match status" value="1"/>
</dbReference>
<gene>
    <name evidence="2" type="ORF">L9F63_021291</name>
</gene>
<dbReference type="InterPro" id="IPR000668">
    <property type="entry name" value="Peptidase_C1A_C"/>
</dbReference>
<dbReference type="GO" id="GO:0008234">
    <property type="term" value="F:cysteine-type peptidase activity"/>
    <property type="evidence" value="ECO:0007669"/>
    <property type="project" value="InterPro"/>
</dbReference>
<accession>A0AAD7ZP65</accession>
<keyword evidence="3" id="KW-1185">Reference proteome</keyword>
<name>A0AAD7ZP65_DIPPU</name>
<evidence type="ECO:0000259" key="1">
    <source>
        <dbReference type="Pfam" id="PF00112"/>
    </source>
</evidence>
<reference evidence="2" key="2">
    <citation type="submission" date="2023-05" db="EMBL/GenBank/DDBJ databases">
        <authorList>
            <person name="Fouks B."/>
        </authorList>
    </citation>
    <scope>NUCLEOTIDE SEQUENCE</scope>
    <source>
        <strain evidence="2">Stay&amp;Tobe</strain>
        <tissue evidence="2">Testes</tissue>
    </source>
</reference>
<dbReference type="GO" id="GO:0006508">
    <property type="term" value="P:proteolysis"/>
    <property type="evidence" value="ECO:0007669"/>
    <property type="project" value="InterPro"/>
</dbReference>
<dbReference type="Pfam" id="PF00112">
    <property type="entry name" value="Peptidase_C1"/>
    <property type="match status" value="1"/>
</dbReference>
<protein>
    <recommendedName>
        <fullName evidence="1">Peptidase C1A papain C-terminal domain-containing protein</fullName>
    </recommendedName>
</protein>
<dbReference type="EMBL" id="JASPKZ010007427">
    <property type="protein sequence ID" value="KAJ9584364.1"/>
    <property type="molecule type" value="Genomic_DNA"/>
</dbReference>
<organism evidence="2 3">
    <name type="scientific">Diploptera punctata</name>
    <name type="common">Pacific beetle cockroach</name>
    <dbReference type="NCBI Taxonomy" id="6984"/>
    <lineage>
        <taxon>Eukaryota</taxon>
        <taxon>Metazoa</taxon>
        <taxon>Ecdysozoa</taxon>
        <taxon>Arthropoda</taxon>
        <taxon>Hexapoda</taxon>
        <taxon>Insecta</taxon>
        <taxon>Pterygota</taxon>
        <taxon>Neoptera</taxon>
        <taxon>Polyneoptera</taxon>
        <taxon>Dictyoptera</taxon>
        <taxon>Blattodea</taxon>
        <taxon>Blaberoidea</taxon>
        <taxon>Blaberidae</taxon>
        <taxon>Diplopterinae</taxon>
        <taxon>Diploptera</taxon>
    </lineage>
</organism>
<dbReference type="Gene3D" id="3.90.70.10">
    <property type="entry name" value="Cysteine proteinases"/>
    <property type="match status" value="1"/>
</dbReference>
<evidence type="ECO:0000313" key="2">
    <source>
        <dbReference type="EMBL" id="KAJ9584364.1"/>
    </source>
</evidence>
<proteinExistence type="predicted"/>
<evidence type="ECO:0000313" key="3">
    <source>
        <dbReference type="Proteomes" id="UP001233999"/>
    </source>
</evidence>
<dbReference type="AlphaFoldDB" id="A0AAD7ZP65"/>
<sequence length="75" mass="8708">IYCDPRCYPEYLIHDVLIVGYGMDDHEDYWIVKHHGLVTGVKEATCGCAEIRTIPVEWHQMQVTLLFICFMNCSS</sequence>